<dbReference type="AlphaFoldDB" id="A0A1A8VZS6"/>
<dbReference type="VEuPathDB" id="PlasmoDB:PmUG01_09056500"/>
<keyword evidence="5" id="KW-1185">Reference proteome</keyword>
<reference evidence="2" key="2">
    <citation type="submission" date="2016-05" db="EMBL/GenBank/DDBJ databases">
        <authorList>
            <person name="Lavstsen T."/>
            <person name="Jespersen J.S."/>
        </authorList>
    </citation>
    <scope>NUCLEOTIDE SEQUENCE [LARGE SCALE GENOMIC DNA]</scope>
</reference>
<gene>
    <name evidence="3" type="primary">PmUG01_09056500</name>
    <name evidence="2" type="ORF">PMALA_014610</name>
    <name evidence="3" type="ORF">PMUG01_09056500</name>
</gene>
<protein>
    <submittedName>
        <fullName evidence="2">Uncharacterized protein</fullName>
    </submittedName>
</protein>
<proteinExistence type="predicted"/>
<reference evidence="3 5" key="3">
    <citation type="submission" date="2016-06" db="EMBL/GenBank/DDBJ databases">
        <authorList>
            <consortium name="Pathogen Informatics"/>
        </authorList>
    </citation>
    <scope>NUCLEOTIDE SEQUENCE [LARGE SCALE GENOMIC DNA]</scope>
</reference>
<dbReference type="EMBL" id="LT594630">
    <property type="protein sequence ID" value="SCN12989.1"/>
    <property type="molecule type" value="Genomic_DNA"/>
</dbReference>
<dbReference type="EMBL" id="FLQW01000792">
    <property type="protein sequence ID" value="SBS86007.1"/>
    <property type="molecule type" value="Genomic_DNA"/>
</dbReference>
<name>A0A1A8VZS6_PLAMA</name>
<dbReference type="KEGG" id="pmal:PMUG01_09056500"/>
<feature type="region of interest" description="Disordered" evidence="1">
    <location>
        <begin position="26"/>
        <end position="57"/>
    </location>
</feature>
<organism evidence="2 4">
    <name type="scientific">Plasmodium malariae</name>
    <dbReference type="NCBI Taxonomy" id="5858"/>
    <lineage>
        <taxon>Eukaryota</taxon>
        <taxon>Sar</taxon>
        <taxon>Alveolata</taxon>
        <taxon>Apicomplexa</taxon>
        <taxon>Aconoidasida</taxon>
        <taxon>Haemosporida</taxon>
        <taxon>Plasmodiidae</taxon>
        <taxon>Plasmodium</taxon>
        <taxon>Plasmodium (Plasmodium)</taxon>
    </lineage>
</organism>
<evidence type="ECO:0000256" key="1">
    <source>
        <dbReference type="SAM" id="MobiDB-lite"/>
    </source>
</evidence>
<evidence type="ECO:0000313" key="2">
    <source>
        <dbReference type="EMBL" id="SBS86007.1"/>
    </source>
</evidence>
<dbReference type="OMA" id="CSGMDGY"/>
<feature type="compositionally biased region" description="Basic and acidic residues" evidence="1">
    <location>
        <begin position="31"/>
        <end position="40"/>
    </location>
</feature>
<feature type="compositionally biased region" description="Low complexity" evidence="1">
    <location>
        <begin position="42"/>
        <end position="57"/>
    </location>
</feature>
<evidence type="ECO:0000313" key="4">
    <source>
        <dbReference type="Proteomes" id="UP000078597"/>
    </source>
</evidence>
<dbReference type="Proteomes" id="UP000078597">
    <property type="component" value="Unassembled WGS sequence"/>
</dbReference>
<dbReference type="OrthoDB" id="375409at2759"/>
<evidence type="ECO:0000313" key="5">
    <source>
        <dbReference type="Proteomes" id="UP000219813"/>
    </source>
</evidence>
<dbReference type="Proteomes" id="UP000219813">
    <property type="component" value="Chromosome 9"/>
</dbReference>
<dbReference type="RefSeq" id="XP_028861885.1">
    <property type="nucleotide sequence ID" value="XM_029005281.1"/>
</dbReference>
<evidence type="ECO:0000313" key="3">
    <source>
        <dbReference type="EMBL" id="SCN12989.1"/>
    </source>
</evidence>
<accession>A0A1A8VZS6</accession>
<dbReference type="GeneID" id="39869093"/>
<sequence>MKDNKKKKNNKNRQTKCDKTINICNENDDESTNKAKKENRSNVNNIGKNQNNEKNINQKNYLENCSIRSVGTYEDENDKRNVYYIFEELILNKHVNSSIYYYTWFYYFENMILKLDSFLNLILNYSYYLLNNSSTNIKGSKNNKRTILLTQSSPISKLINSSNNKNKFKLGFNNNSFKSIEQIIIHKKEITANNKIDEKEMNIINYLKKKNIKSMIYINDIFEPQRLSMMFLIYSTDEKQCDVFFSEEQRITEQLTNSTPKKLDYNECGILNRYDIILIRHSLEIIYLYKNKNINTICDNHTCNSTDLISSTKPILKKNNPNNGKSNKVEVDSTFQENGTIEKTKYHSMVTWRPYLNNSYLLKYNIVLDALSVCSGMDGYIDDKNFNFDVLINDEYSYLIQYKTKLSICRLVYAVTSLLKKKMKPIIYIPYWWYHDIQFCKNNIVESTEFHLYIFNELKKDMLLKIGYKKVDPLMLSMDEKDIDIFIDQAIQNDATLCTNNSDIIKYYLNINERAKVSKFISKGTFFVLTNHL</sequence>
<reference evidence="4" key="1">
    <citation type="submission" date="2016-05" db="EMBL/GenBank/DDBJ databases">
        <authorList>
            <person name="Naeem Raeece"/>
        </authorList>
    </citation>
    <scope>NUCLEOTIDE SEQUENCE [LARGE SCALE GENOMIC DNA]</scope>
</reference>